<feature type="signal peptide" evidence="8">
    <location>
        <begin position="1"/>
        <end position="23"/>
    </location>
</feature>
<dbReference type="GO" id="GO:0004571">
    <property type="term" value="F:mannosyl-oligosaccharide 1,2-alpha-mannosidase activity"/>
    <property type="evidence" value="ECO:0007669"/>
    <property type="project" value="InterPro"/>
</dbReference>
<evidence type="ECO:0000256" key="8">
    <source>
        <dbReference type="SAM" id="SignalP"/>
    </source>
</evidence>
<dbReference type="PANTHER" id="PTHR45679:SF5">
    <property type="entry name" value="ER DEGRADATION-ENHANCING ALPHA-MANNOSIDASE-LIKE PROTEIN 1"/>
    <property type="match status" value="1"/>
</dbReference>
<evidence type="ECO:0000313" key="10">
    <source>
        <dbReference type="Proteomes" id="UP000190831"/>
    </source>
</evidence>
<sequence>MRLSPPRVNWVFLLLQIIGLVFSKSFEAFSFNRFELEHYKNETKELFDFAFDNYLKLGFPYDELYPIKCGPKTRNFTSPSEIANDVLGNFSATLIDSLTTLAVMGDSIRFENAVNLIKNYVPRDFDIDSTIQIFETTIRIVGGLLSGHLYATDPAKKVFLGSRYDGHLLESAKALADRLLPAYLTQTGLPIPRINLKHEFNNLSPELVDENNPVAMACPMVEFTLLSYLTYDDKYRHVTRYAFNKTWAQRSDLNLLPMSFNPQNSLPYNQLTGIGASIDSFYEYALKGAILFDDEHLMQVWEDAYLALKVNAKGDWFFSNIDSEYGQTATPWIDSLSAFFPGLQVLGGDVDDAKFKHVMFLKLWNTYGGIPERWNFQIAEKEGTNEAQLKDLDESAKSTIALEWYPLRPEFIESTYFLYRATKDPFYLHIGWNILQNFKKQFRTECGFAGLQDVITGEPQDRMETFVLSETLKYLYLLFDENNELHFDRGNVLFSTEAHPFWLTVEMKRNYERHRFFNDRLYKRHLKNVEQRELSAQRGSPLFHMFRGLSNSIFPKDLSVETRARSTTAYQPDIVNRVCPNLENLQCSKNTMSSPMLTSFDRLFEVNWRYAATLIQPSRLLGSTPMELTQPFYDRWYDPAQSKCRVKPTTLSFEMAFDASLPGGQTKNSNVTANSLNVNTLAGYRLRIEVLTPGATDIYGMVLDTRYFTNISLKNVHSPRSCLQFGNRSPASVYRITAIDGTPLPNGFKVKLNKEPLFSSSSDVSSLGYNSQNILLLDCVPVVNARLAA</sequence>
<feature type="active site" description="Proton donor" evidence="5">
    <location>
        <position position="372"/>
    </location>
</feature>
<dbReference type="EMBL" id="LT598487">
    <property type="protein sequence ID" value="SCV99319.1"/>
    <property type="molecule type" value="Genomic_DNA"/>
</dbReference>
<dbReference type="GO" id="GO:0044322">
    <property type="term" value="C:endoplasmic reticulum quality control compartment"/>
    <property type="evidence" value="ECO:0007669"/>
    <property type="project" value="GOC"/>
</dbReference>
<evidence type="ECO:0000256" key="6">
    <source>
        <dbReference type="PIRSR" id="PIRSR601382-2"/>
    </source>
</evidence>
<dbReference type="EC" id="3.2.1.-" evidence="7"/>
<comment type="similarity">
    <text evidence="2 7">Belongs to the glycosyl hydrolase 47 family.</text>
</comment>
<dbReference type="OrthoDB" id="8118055at2759"/>
<keyword evidence="7" id="KW-0378">Hydrolase</keyword>
<dbReference type="STRING" id="4955.A0A1G4M688"/>
<evidence type="ECO:0000256" key="3">
    <source>
        <dbReference type="ARBA" id="ARBA00022824"/>
    </source>
</evidence>
<evidence type="ECO:0000256" key="2">
    <source>
        <dbReference type="ARBA" id="ARBA00007658"/>
    </source>
</evidence>
<dbReference type="SUPFAM" id="SSF48225">
    <property type="entry name" value="Seven-hairpin glycosidases"/>
    <property type="match status" value="1"/>
</dbReference>
<dbReference type="InterPro" id="IPR012341">
    <property type="entry name" value="6hp_glycosidase-like_sf"/>
</dbReference>
<gene>
    <name evidence="9" type="ORF">LAFE_0A00562G</name>
</gene>
<evidence type="ECO:0000256" key="4">
    <source>
        <dbReference type="ARBA" id="ARBA00023180"/>
    </source>
</evidence>
<dbReference type="PRINTS" id="PR00747">
    <property type="entry name" value="GLYHDRLASE47"/>
</dbReference>
<dbReference type="GO" id="GO:1904380">
    <property type="term" value="P:endoplasmic reticulum mannose trimming"/>
    <property type="evidence" value="ECO:0007669"/>
    <property type="project" value="InterPro"/>
</dbReference>
<dbReference type="PANTHER" id="PTHR45679">
    <property type="entry name" value="ER DEGRADATION-ENHANCING ALPHA-MANNOSIDASE-LIKE PROTEIN 2"/>
    <property type="match status" value="1"/>
</dbReference>
<dbReference type="Gene3D" id="1.50.10.10">
    <property type="match status" value="1"/>
</dbReference>
<dbReference type="GO" id="GO:0036503">
    <property type="term" value="P:ERAD pathway"/>
    <property type="evidence" value="ECO:0007669"/>
    <property type="project" value="UniProtKB-ARBA"/>
</dbReference>
<dbReference type="InterPro" id="IPR036026">
    <property type="entry name" value="Seven-hairpin_glycosidases"/>
</dbReference>
<dbReference type="InterPro" id="IPR001382">
    <property type="entry name" value="Glyco_hydro_47"/>
</dbReference>
<feature type="active site" description="Proton donor" evidence="5">
    <location>
        <position position="135"/>
    </location>
</feature>
<keyword evidence="6" id="KW-0106">Calcium</keyword>
<feature type="binding site" evidence="6">
    <location>
        <position position="496"/>
    </location>
    <ligand>
        <name>Ca(2+)</name>
        <dbReference type="ChEBI" id="CHEBI:29108"/>
    </ligand>
</feature>
<dbReference type="Pfam" id="PF01532">
    <property type="entry name" value="Glyco_hydro_47"/>
    <property type="match status" value="1"/>
</dbReference>
<keyword evidence="7" id="KW-0326">Glycosidase</keyword>
<comment type="cofactor">
    <cofactor evidence="6">
        <name>Ca(2+)</name>
        <dbReference type="ChEBI" id="CHEBI:29108"/>
    </cofactor>
</comment>
<evidence type="ECO:0000256" key="5">
    <source>
        <dbReference type="PIRSR" id="PIRSR601382-1"/>
    </source>
</evidence>
<comment type="subcellular location">
    <subcellularLocation>
        <location evidence="1">Endoplasmic reticulum</location>
    </subcellularLocation>
</comment>
<keyword evidence="6" id="KW-0479">Metal-binding</keyword>
<keyword evidence="10" id="KW-1185">Reference proteome</keyword>
<keyword evidence="4" id="KW-0325">Glycoprotein</keyword>
<reference evidence="9 10" key="1">
    <citation type="submission" date="2016-03" db="EMBL/GenBank/DDBJ databases">
        <authorList>
            <person name="Devillers H."/>
        </authorList>
    </citation>
    <scope>NUCLEOTIDE SEQUENCE [LARGE SCALE GENOMIC DNA]</scope>
    <source>
        <strain evidence="9">CBS 6772</strain>
    </source>
</reference>
<dbReference type="GO" id="GO:0005509">
    <property type="term" value="F:calcium ion binding"/>
    <property type="evidence" value="ECO:0007669"/>
    <property type="project" value="InterPro"/>
</dbReference>
<proteinExistence type="inferred from homology"/>
<dbReference type="Proteomes" id="UP000190831">
    <property type="component" value="Chromosome A"/>
</dbReference>
<dbReference type="OMA" id="EAHPMWL"/>
<evidence type="ECO:0000313" key="9">
    <source>
        <dbReference type="EMBL" id="SCV99319.1"/>
    </source>
</evidence>
<dbReference type="GO" id="GO:0016020">
    <property type="term" value="C:membrane"/>
    <property type="evidence" value="ECO:0007669"/>
    <property type="project" value="InterPro"/>
</dbReference>
<feature type="chain" id="PRO_5009237202" description="alpha-1,2-Mannosidase" evidence="8">
    <location>
        <begin position="24"/>
        <end position="789"/>
    </location>
</feature>
<dbReference type="InterPro" id="IPR044674">
    <property type="entry name" value="EDEM1/2/3"/>
</dbReference>
<dbReference type="GO" id="GO:0005975">
    <property type="term" value="P:carbohydrate metabolic process"/>
    <property type="evidence" value="ECO:0007669"/>
    <property type="project" value="InterPro"/>
</dbReference>
<evidence type="ECO:0000256" key="1">
    <source>
        <dbReference type="ARBA" id="ARBA00004240"/>
    </source>
</evidence>
<evidence type="ECO:0000256" key="7">
    <source>
        <dbReference type="RuleBase" id="RU361193"/>
    </source>
</evidence>
<organism evidence="9 10">
    <name type="scientific">Lachancea fermentati</name>
    <name type="common">Zygosaccharomyces fermentati</name>
    <dbReference type="NCBI Taxonomy" id="4955"/>
    <lineage>
        <taxon>Eukaryota</taxon>
        <taxon>Fungi</taxon>
        <taxon>Dikarya</taxon>
        <taxon>Ascomycota</taxon>
        <taxon>Saccharomycotina</taxon>
        <taxon>Saccharomycetes</taxon>
        <taxon>Saccharomycetales</taxon>
        <taxon>Saccharomycetaceae</taxon>
        <taxon>Lachancea</taxon>
    </lineage>
</organism>
<dbReference type="AlphaFoldDB" id="A0A1G4M688"/>
<accession>A0A1G4M688</accession>
<name>A0A1G4M688_LACFM</name>
<feature type="active site" evidence="5">
    <location>
        <position position="410"/>
    </location>
</feature>
<keyword evidence="3" id="KW-0256">Endoplasmic reticulum</keyword>
<keyword evidence="8" id="KW-0732">Signal</keyword>
<protein>
    <recommendedName>
        <fullName evidence="7">alpha-1,2-Mannosidase</fullName>
        <ecNumber evidence="7">3.2.1.-</ecNumber>
    </recommendedName>
</protein>
<feature type="active site" evidence="5">
    <location>
        <position position="279"/>
    </location>
</feature>